<organism evidence="2 3">
    <name type="scientific">Aneurinibacillus aneurinilyticus</name>
    <name type="common">Bacillus aneurinolyticus</name>
    <dbReference type="NCBI Taxonomy" id="1391"/>
    <lineage>
        <taxon>Bacteria</taxon>
        <taxon>Bacillati</taxon>
        <taxon>Bacillota</taxon>
        <taxon>Bacilli</taxon>
        <taxon>Bacillales</taxon>
        <taxon>Paenibacillaceae</taxon>
        <taxon>Aneurinibacillus group</taxon>
        <taxon>Aneurinibacillus</taxon>
    </lineage>
</organism>
<comment type="caution">
    <text evidence="2">The sequence shown here is derived from an EMBL/GenBank/DDBJ whole genome shotgun (WGS) entry which is preliminary data.</text>
</comment>
<dbReference type="EMBL" id="JABAGO010000005">
    <property type="protein sequence ID" value="NME97569.1"/>
    <property type="molecule type" value="Genomic_DNA"/>
</dbReference>
<name>A0A848CT91_ANEAE</name>
<gene>
    <name evidence="2" type="ORF">HF838_04765</name>
</gene>
<protein>
    <submittedName>
        <fullName evidence="2">Uncharacterized protein</fullName>
    </submittedName>
</protein>
<feature type="region of interest" description="Disordered" evidence="1">
    <location>
        <begin position="1"/>
        <end position="21"/>
    </location>
</feature>
<proteinExistence type="predicted"/>
<reference evidence="2 3" key="1">
    <citation type="submission" date="2020-04" db="EMBL/GenBank/DDBJ databases">
        <authorList>
            <person name="Hitch T.C.A."/>
            <person name="Wylensek D."/>
            <person name="Clavel T."/>
        </authorList>
    </citation>
    <scope>NUCLEOTIDE SEQUENCE [LARGE SCALE GENOMIC DNA]</scope>
    <source>
        <strain evidence="2 3">WB01_D5_05</strain>
    </source>
</reference>
<evidence type="ECO:0000256" key="1">
    <source>
        <dbReference type="SAM" id="MobiDB-lite"/>
    </source>
</evidence>
<dbReference type="RefSeq" id="WP_168974650.1">
    <property type="nucleotide sequence ID" value="NZ_JABAGO010000005.1"/>
</dbReference>
<dbReference type="AlphaFoldDB" id="A0A848CT91"/>
<sequence>MNTRRYWVNPGNYPDKNNGHNTTVRPGNNTFGLYGSSPYVPTAKKGGCACGGPKIVKGK</sequence>
<evidence type="ECO:0000313" key="3">
    <source>
        <dbReference type="Proteomes" id="UP000561326"/>
    </source>
</evidence>
<dbReference type="Proteomes" id="UP000561326">
    <property type="component" value="Unassembled WGS sequence"/>
</dbReference>
<evidence type="ECO:0000313" key="2">
    <source>
        <dbReference type="EMBL" id="NME97569.1"/>
    </source>
</evidence>
<accession>A0A848CT91</accession>